<dbReference type="Gene3D" id="3.40.50.11340">
    <property type="match status" value="1"/>
</dbReference>
<protein>
    <recommendedName>
        <fullName evidence="8">O-fucosyltransferase family protein</fullName>
    </recommendedName>
</protein>
<evidence type="ECO:0000256" key="5">
    <source>
        <dbReference type="SAM" id="Phobius"/>
    </source>
</evidence>
<reference evidence="6 7" key="1">
    <citation type="journal article" date="2021" name="Sci. Rep.">
        <title>The genome of the diatom Chaetoceros tenuissimus carries an ancient integrated fragment of an extant virus.</title>
        <authorList>
            <person name="Hongo Y."/>
            <person name="Kimura K."/>
            <person name="Takaki Y."/>
            <person name="Yoshida Y."/>
            <person name="Baba S."/>
            <person name="Kobayashi G."/>
            <person name="Nagasaki K."/>
            <person name="Hano T."/>
            <person name="Tomaru Y."/>
        </authorList>
    </citation>
    <scope>NUCLEOTIDE SEQUENCE [LARGE SCALE GENOMIC DNA]</scope>
    <source>
        <strain evidence="6 7">NIES-3715</strain>
    </source>
</reference>
<keyword evidence="1" id="KW-0808">Transferase</keyword>
<keyword evidence="5" id="KW-1133">Transmembrane helix</keyword>
<dbReference type="GO" id="GO:0016740">
    <property type="term" value="F:transferase activity"/>
    <property type="evidence" value="ECO:0007669"/>
    <property type="project" value="UniProtKB-KW"/>
</dbReference>
<comment type="caution">
    <text evidence="6">The sequence shown here is derived from an EMBL/GenBank/DDBJ whole genome shotgun (WGS) entry which is preliminary data.</text>
</comment>
<evidence type="ECO:0000313" key="7">
    <source>
        <dbReference type="Proteomes" id="UP001054902"/>
    </source>
</evidence>
<dbReference type="Pfam" id="PF10250">
    <property type="entry name" value="O-FucT"/>
    <property type="match status" value="1"/>
</dbReference>
<feature type="region of interest" description="Disordered" evidence="4">
    <location>
        <begin position="1"/>
        <end position="32"/>
    </location>
</feature>
<gene>
    <name evidence="6" type="ORF">CTEN210_10460</name>
</gene>
<feature type="region of interest" description="Disordered" evidence="4">
    <location>
        <begin position="64"/>
        <end position="89"/>
    </location>
</feature>
<keyword evidence="2" id="KW-0294">Fucose metabolism</keyword>
<keyword evidence="3" id="KW-0119">Carbohydrate metabolism</keyword>
<dbReference type="InterPro" id="IPR019378">
    <property type="entry name" value="GDP-Fuc_O-FucTrfase"/>
</dbReference>
<feature type="compositionally biased region" description="Basic and acidic residues" evidence="4">
    <location>
        <begin position="73"/>
        <end position="89"/>
    </location>
</feature>
<dbReference type="EMBL" id="BLLK01000047">
    <property type="protein sequence ID" value="GFH53984.1"/>
    <property type="molecule type" value="Genomic_DNA"/>
</dbReference>
<evidence type="ECO:0000256" key="1">
    <source>
        <dbReference type="ARBA" id="ARBA00022679"/>
    </source>
</evidence>
<keyword evidence="5" id="KW-0812">Transmembrane</keyword>
<keyword evidence="7" id="KW-1185">Reference proteome</keyword>
<accession>A0AAD3D0P7</accession>
<dbReference type="PANTHER" id="PTHR31469">
    <property type="entry name" value="OS07G0633600 PROTEIN"/>
    <property type="match status" value="1"/>
</dbReference>
<evidence type="ECO:0008006" key="8">
    <source>
        <dbReference type="Google" id="ProtNLM"/>
    </source>
</evidence>
<evidence type="ECO:0000256" key="3">
    <source>
        <dbReference type="ARBA" id="ARBA00023277"/>
    </source>
</evidence>
<sequence length="583" mass="66547">MIRPRAKNSRGVGTLQYRGSSRAVPPRRHKNGFSRSKWNVIKVILLVGGTALFLGLFLPHKPEETTSSTSATDHVDHNVPKEDEVKSPDLDTIKHTGEEHISTARTLARGVSGLPMEQTPALVGASRGHIECDVNVDELVYWNDPQGEADRNFHSPFATQSTSGKTKYITFEPDRGGWNNIRMNLENIFVFALATGRTLVLPPAAPLYLLNKDSKEKHKGFGDFFPLGTDEFRKRVPILTMEEFIVKEGGADGQFPIPEEDVKKVIASSKECDKRAKSDMACDNIWDWLEKSAFVPQFNSSTCIVFDEEKFTSGEISTENEKNSKDFCAPREDGIFYVDSNFEENQMIHFKNAKGWRIMSHYYGYMYFTNPKIFNYFKRFVRDFLHYHDEIYCAAGKIVLALQEEGKKLGFSTDGEGGGGFASMHVRRGDLQYKKVKIPAEEWYENLKDTWQPNEIIYIATDERNKTFFDPIAKEHTVKFLDDYWDYAKLGELDGNYMGMIDTIVASRGRAFGGTFFSTFSGYINRMRGYHGMSMKDSYYGYLPKKDITHEWKDHYSGTTFSYEWPDGWVGIDGDSEPSKDKF</sequence>
<evidence type="ECO:0000313" key="6">
    <source>
        <dbReference type="EMBL" id="GFH53984.1"/>
    </source>
</evidence>
<evidence type="ECO:0000256" key="4">
    <source>
        <dbReference type="SAM" id="MobiDB-lite"/>
    </source>
</evidence>
<dbReference type="AlphaFoldDB" id="A0AAD3D0P7"/>
<dbReference type="Gene3D" id="3.40.50.11350">
    <property type="match status" value="1"/>
</dbReference>
<dbReference type="PANTHER" id="PTHR31469:SF8">
    <property type="entry name" value="OS07G0641000 PROTEIN"/>
    <property type="match status" value="1"/>
</dbReference>
<evidence type="ECO:0000256" key="2">
    <source>
        <dbReference type="ARBA" id="ARBA00023253"/>
    </source>
</evidence>
<dbReference type="FunFam" id="3.40.50.11350:FF:000014">
    <property type="entry name" value="Uncharacterized protein"/>
    <property type="match status" value="1"/>
</dbReference>
<keyword evidence="5" id="KW-0472">Membrane</keyword>
<dbReference type="Proteomes" id="UP001054902">
    <property type="component" value="Unassembled WGS sequence"/>
</dbReference>
<feature type="transmembrane region" description="Helical" evidence="5">
    <location>
        <begin position="38"/>
        <end position="58"/>
    </location>
</feature>
<name>A0AAD3D0P7_9STRA</name>
<dbReference type="GO" id="GO:0006004">
    <property type="term" value="P:fucose metabolic process"/>
    <property type="evidence" value="ECO:0007669"/>
    <property type="project" value="UniProtKB-KW"/>
</dbReference>
<organism evidence="6 7">
    <name type="scientific">Chaetoceros tenuissimus</name>
    <dbReference type="NCBI Taxonomy" id="426638"/>
    <lineage>
        <taxon>Eukaryota</taxon>
        <taxon>Sar</taxon>
        <taxon>Stramenopiles</taxon>
        <taxon>Ochrophyta</taxon>
        <taxon>Bacillariophyta</taxon>
        <taxon>Coscinodiscophyceae</taxon>
        <taxon>Chaetocerotophycidae</taxon>
        <taxon>Chaetocerotales</taxon>
        <taxon>Chaetocerotaceae</taxon>
        <taxon>Chaetoceros</taxon>
    </lineage>
</organism>
<dbReference type="CDD" id="cd11296">
    <property type="entry name" value="O-FucT_like"/>
    <property type="match status" value="1"/>
</dbReference>
<proteinExistence type="predicted"/>